<evidence type="ECO:0000313" key="2">
    <source>
        <dbReference type="Proteomes" id="UP000257648"/>
    </source>
</evidence>
<dbReference type="KEGG" id="vg:55001865"/>
<dbReference type="RefSeq" id="YP_009810843.1">
    <property type="nucleotide sequence ID" value="NC_048049.1"/>
</dbReference>
<sequence length="58" mass="6873">MRKIRDPLKNGFYCVDYVLWGKERVAVYFDMISAQQSMMSMLKRGVECKGMREMRTTS</sequence>
<name>A0A385EF25_9CAUD</name>
<organism evidence="1 2">
    <name type="scientific">Synechococcus phage S-T4</name>
    <dbReference type="NCBI Taxonomy" id="2268578"/>
    <lineage>
        <taxon>Viruses</taxon>
        <taxon>Duplodnaviria</taxon>
        <taxon>Heunggongvirae</taxon>
        <taxon>Uroviricota</taxon>
        <taxon>Caudoviricetes</taxon>
        <taxon>Pantevenvirales</taxon>
        <taxon>Kyanoviridae</taxon>
        <taxon>Tamkungvirus</taxon>
        <taxon>Tamkungvirus ST4</taxon>
    </lineage>
</organism>
<protein>
    <submittedName>
        <fullName evidence="1">Uncharacterized protein</fullName>
    </submittedName>
</protein>
<keyword evidence="2" id="KW-1185">Reference proteome</keyword>
<proteinExistence type="predicted"/>
<dbReference type="Proteomes" id="UP000257648">
    <property type="component" value="Segment"/>
</dbReference>
<evidence type="ECO:0000313" key="1">
    <source>
        <dbReference type="EMBL" id="AXQ70484.1"/>
    </source>
</evidence>
<accession>A0A385EF25</accession>
<reference evidence="2" key="1">
    <citation type="submission" date="2018-05" db="EMBL/GenBank/DDBJ databases">
        <authorList>
            <person name="You S."/>
        </authorList>
    </citation>
    <scope>NUCLEOTIDE SEQUENCE [LARGE SCALE GENOMIC DNA]</scope>
</reference>
<dbReference type="GeneID" id="55001865"/>
<dbReference type="EMBL" id="MH412654">
    <property type="protein sequence ID" value="AXQ70484.1"/>
    <property type="molecule type" value="Genomic_DNA"/>
</dbReference>